<reference evidence="3 4" key="1">
    <citation type="submission" date="2023-07" db="EMBL/GenBank/DDBJ databases">
        <authorList>
            <person name="Lian W.-H."/>
        </authorList>
    </citation>
    <scope>NUCLEOTIDE SEQUENCE [LARGE SCALE GENOMIC DNA]</scope>
    <source>
        <strain evidence="3 4">SYSU DXS3180</strain>
    </source>
</reference>
<gene>
    <name evidence="3" type="ORF">QTN47_24550</name>
</gene>
<keyword evidence="1" id="KW-0732">Signal</keyword>
<dbReference type="SUPFAM" id="SSF117074">
    <property type="entry name" value="Hypothetical protein PA1324"/>
    <property type="match status" value="1"/>
</dbReference>
<dbReference type="Pfam" id="PF14321">
    <property type="entry name" value="DUF4382"/>
    <property type="match status" value="1"/>
</dbReference>
<dbReference type="Proteomes" id="UP001560573">
    <property type="component" value="Unassembled WGS sequence"/>
</dbReference>
<organism evidence="3 4">
    <name type="scientific">Danxiaibacter flavus</name>
    <dbReference type="NCBI Taxonomy" id="3049108"/>
    <lineage>
        <taxon>Bacteria</taxon>
        <taxon>Pseudomonadati</taxon>
        <taxon>Bacteroidota</taxon>
        <taxon>Chitinophagia</taxon>
        <taxon>Chitinophagales</taxon>
        <taxon>Chitinophagaceae</taxon>
        <taxon>Danxiaibacter</taxon>
    </lineage>
</organism>
<accession>A0ABV3ZME8</accession>
<evidence type="ECO:0000256" key="1">
    <source>
        <dbReference type="SAM" id="SignalP"/>
    </source>
</evidence>
<feature type="chain" id="PRO_5046554590" evidence="1">
    <location>
        <begin position="21"/>
        <end position="259"/>
    </location>
</feature>
<evidence type="ECO:0000313" key="3">
    <source>
        <dbReference type="EMBL" id="MEX6690700.1"/>
    </source>
</evidence>
<evidence type="ECO:0000259" key="2">
    <source>
        <dbReference type="Pfam" id="PF14321"/>
    </source>
</evidence>
<feature type="domain" description="DUF4382" evidence="2">
    <location>
        <begin position="30"/>
        <end position="167"/>
    </location>
</feature>
<sequence>MIRQLRLAGVIALFIGSAVACKKSDSPSGKATVAVHLTDAPAPYDEVNVDVQKVEIHSDQSGWVTLDLIHPGVYNLLDFRNGLDTLLCQSELPSGSISQMRLVLGSNNSVVVDGAEYALATPSAEQSGLKFNIQQELAANGSYNIWIDFDAAKSVVKKGNGSYSLKPVVRAYTEQTNGRIKGIVLPLSAGATVYAINGTDTLSAIPDIAGRYMFSGVAEGNYTVTIDAAATSGLSDTSISNVSVKYGLITDVGITTLVP</sequence>
<dbReference type="PROSITE" id="PS51257">
    <property type="entry name" value="PROKAR_LIPOPROTEIN"/>
    <property type="match status" value="1"/>
</dbReference>
<dbReference type="InterPro" id="IPR025491">
    <property type="entry name" value="DUF4382"/>
</dbReference>
<keyword evidence="4" id="KW-1185">Reference proteome</keyword>
<comment type="caution">
    <text evidence="3">The sequence shown here is derived from an EMBL/GenBank/DDBJ whole genome shotgun (WGS) entry which is preliminary data.</text>
</comment>
<evidence type="ECO:0000313" key="4">
    <source>
        <dbReference type="Proteomes" id="UP001560573"/>
    </source>
</evidence>
<name>A0ABV3ZME8_9BACT</name>
<dbReference type="RefSeq" id="WP_369332115.1">
    <property type="nucleotide sequence ID" value="NZ_JAULBC010000010.1"/>
</dbReference>
<feature type="signal peptide" evidence="1">
    <location>
        <begin position="1"/>
        <end position="20"/>
    </location>
</feature>
<protein>
    <submittedName>
        <fullName evidence="3">DUF4382 domain-containing protein</fullName>
    </submittedName>
</protein>
<proteinExistence type="predicted"/>
<dbReference type="Gene3D" id="2.60.40.1120">
    <property type="entry name" value="Carboxypeptidase-like, regulatory domain"/>
    <property type="match status" value="1"/>
</dbReference>
<dbReference type="EMBL" id="JAULBC010000010">
    <property type="protein sequence ID" value="MEX6690700.1"/>
    <property type="molecule type" value="Genomic_DNA"/>
</dbReference>